<dbReference type="Gene3D" id="3.40.50.150">
    <property type="entry name" value="Vaccinia Virus protein VP39"/>
    <property type="match status" value="1"/>
</dbReference>
<dbReference type="Proteomes" id="UP000544331">
    <property type="component" value="Unassembled WGS sequence"/>
</dbReference>
<keyword evidence="2" id="KW-0460">Magnesium</keyword>
<dbReference type="PANTHER" id="PTHR31009">
    <property type="entry name" value="S-ADENOSYL-L-METHIONINE:CARBOXYL METHYLTRANSFERASE FAMILY PROTEIN"/>
    <property type="match status" value="1"/>
</dbReference>
<dbReference type="InterPro" id="IPR029063">
    <property type="entry name" value="SAM-dependent_MTases_sf"/>
</dbReference>
<reference evidence="3 4" key="1">
    <citation type="submission" date="2020-05" db="EMBL/GenBank/DDBJ databases">
        <title>Identification and distribution of gene clusters putatively required for synthesis of sphingolipid metabolism inhibitors in phylogenetically diverse species of the filamentous fungus Fusarium.</title>
        <authorList>
            <person name="Kim H.-S."/>
            <person name="Busman M."/>
            <person name="Brown D.W."/>
            <person name="Divon H."/>
            <person name="Uhlig S."/>
            <person name="Proctor R.H."/>
        </authorList>
    </citation>
    <scope>NUCLEOTIDE SEQUENCE [LARGE SCALE GENOMIC DNA]</scope>
    <source>
        <strain evidence="3 4">NRRL 66235</strain>
    </source>
</reference>
<keyword evidence="1" id="KW-0479">Metal-binding</keyword>
<dbReference type="InterPro" id="IPR042086">
    <property type="entry name" value="MeTrfase_capping"/>
</dbReference>
<evidence type="ECO:0000256" key="2">
    <source>
        <dbReference type="ARBA" id="ARBA00022842"/>
    </source>
</evidence>
<comment type="caution">
    <text evidence="3">The sequence shown here is derived from an EMBL/GenBank/DDBJ whole genome shotgun (WGS) entry which is preliminary data.</text>
</comment>
<dbReference type="SUPFAM" id="SSF53335">
    <property type="entry name" value="S-adenosyl-L-methionine-dependent methyltransferases"/>
    <property type="match status" value="1"/>
</dbReference>
<dbReference type="EMBL" id="JAAOAN010000185">
    <property type="protein sequence ID" value="KAF5717597.1"/>
    <property type="molecule type" value="Genomic_DNA"/>
</dbReference>
<evidence type="ECO:0000256" key="1">
    <source>
        <dbReference type="ARBA" id="ARBA00022723"/>
    </source>
</evidence>
<evidence type="ECO:0000313" key="4">
    <source>
        <dbReference type="Proteomes" id="UP000544331"/>
    </source>
</evidence>
<keyword evidence="4" id="KW-1185">Reference proteome</keyword>
<keyword evidence="3" id="KW-0808">Transferase</keyword>
<evidence type="ECO:0000313" key="3">
    <source>
        <dbReference type="EMBL" id="KAF5717597.1"/>
    </source>
</evidence>
<dbReference type="Gene3D" id="1.10.1200.270">
    <property type="entry name" value="Methyltransferase, alpha-helical capping domain"/>
    <property type="match status" value="1"/>
</dbReference>
<dbReference type="GO" id="GO:0046872">
    <property type="term" value="F:metal ion binding"/>
    <property type="evidence" value="ECO:0007669"/>
    <property type="project" value="UniProtKB-KW"/>
</dbReference>
<keyword evidence="3" id="KW-0489">Methyltransferase</keyword>
<name>A0A8H6DJR5_9HYPO</name>
<dbReference type="GO" id="GO:0008168">
    <property type="term" value="F:methyltransferase activity"/>
    <property type="evidence" value="ECO:0007669"/>
    <property type="project" value="UniProtKB-KW"/>
</dbReference>
<dbReference type="AlphaFoldDB" id="A0A8H6DJR5"/>
<dbReference type="GO" id="GO:0032259">
    <property type="term" value="P:methylation"/>
    <property type="evidence" value="ECO:0007669"/>
    <property type="project" value="UniProtKB-KW"/>
</dbReference>
<organism evidence="3 4">
    <name type="scientific">Fusarium mundagurra</name>
    <dbReference type="NCBI Taxonomy" id="1567541"/>
    <lineage>
        <taxon>Eukaryota</taxon>
        <taxon>Fungi</taxon>
        <taxon>Dikarya</taxon>
        <taxon>Ascomycota</taxon>
        <taxon>Pezizomycotina</taxon>
        <taxon>Sordariomycetes</taxon>
        <taxon>Hypocreomycetidae</taxon>
        <taxon>Hypocreales</taxon>
        <taxon>Nectriaceae</taxon>
        <taxon>Fusarium</taxon>
        <taxon>Fusarium fujikuroi species complex</taxon>
    </lineage>
</organism>
<dbReference type="Pfam" id="PF03492">
    <property type="entry name" value="Methyltransf_7"/>
    <property type="match status" value="1"/>
</dbReference>
<protein>
    <submittedName>
        <fullName evidence="3">Fusarin C cluster-methyltransferase</fullName>
    </submittedName>
</protein>
<proteinExistence type="predicted"/>
<dbReference type="InterPro" id="IPR005299">
    <property type="entry name" value="MeTrfase_7"/>
</dbReference>
<accession>A0A8H6DJR5</accession>
<dbReference type="OrthoDB" id="1523883at2759"/>
<gene>
    <name evidence="3" type="ORF">FMUND_5690</name>
</gene>
<sequence length="636" mass="70422">MADKSHVNNVPMQGNGAYSSHAALQHEAMLKALPLFQTAAEAISKVDFTRISIVEYGSAHGNNSLEPMEAILKSIPARSLELLFSDRPENDFCTLSKTVTTWADGLVGNQLLHPLFISIIPRSFYQQVIPPKSAHLGFSLAALHHLDHVPQPTEDGQDESTLLQQQAHVDLATFLKLRSQEIVSGGSLILSFVSQASAGYENYSGPVDACRNAMIQMVQQGKIPVSVAQAFRVPTYNRTLSDVKKVMDEFTQTWKVHDLFEDDVMHPAFHELNIQSDPSHEASHKYAEIVIDWMMAVCSGYFTKALQVGSQGDYTKQEEEGLLQDWVTRTKELFMRDHKDKEVMYERIVELQGEYFLGDQEKRNLEGWVESTDNSAIVRVKPPKATVSHDLLDDVPAGTEIGYSVIGWHADINDDPWMAHVRPTLSDGTAMPEAVAAGGAAGFTADTLGMIRNHCDPLPYGDGVDPEVVFIPAIHGQVKFKKFIVIDKFGRGVEVVDGDGLMPSISSVYQPSSHMVEGKETPNVVAGEIGQSTWRPCGEWEDTDDHWKTNILDDFIQTSKTKHYALRMMEILGDASSCMADPAESYSSAVFGRPFALAIAGWSIELNHEELQPQKNLQNLAGKSYTKLSDYDLPSI</sequence>